<dbReference type="PANTHER" id="PTHR45717:SF8">
    <property type="entry name" value="OS01G0301000 PROTEIN"/>
    <property type="match status" value="1"/>
</dbReference>
<dbReference type="FunFam" id="1.25.40.10:FF:000385">
    <property type="entry name" value="Pentatricopeptide repeat-containing protein mitochondrial"/>
    <property type="match status" value="1"/>
</dbReference>
<dbReference type="PROSITE" id="PS51375">
    <property type="entry name" value="PPR"/>
    <property type="match status" value="1"/>
</dbReference>
<dbReference type="OrthoDB" id="1717827at2759"/>
<sequence>MSYARLISGGGWLFRRLCTVAERPEKELSLYRRLSALYMTGGSVRETLNQYIMEAKAIRKSELDSCVKQLRKYHKFQHALEIMEWMEMRKVNFSYSDYAVHLDLLSKTKGLAAAENYLSGLPPRAKNNYTYGSLLHCYCMKGMTDKALDHFLKMDELGYVNGVTFGNLMSMYMRLGQPQKVPQLVRDLKQRDIPMVAFVYHIWMNSCASLNDLDGVERVYEEMQREDGEKIDWLTYSNLAAIYVKVKDFEKTEMMLKMLEKEVKPLQREAYHCLLTLYAGTGNPGEVHRIWNSLKSVSPVTNISYLTMLHTLRRLNDVEGITKCFREWESGCVSYDLRLVSVCISAYLNHNMVGEAASVFEEAIRRRRKGPLHQIFKIRELFMMYFLEKRQLDSAVSHLEAAFSEVEGDDWHPSPQVVSAFVKYYEVEKNVECVEELRKILKASNFDDSRIQACITAFKSSPEIHPRLKEDSQVYHAPDIWTSWKNKFL</sequence>
<keyword evidence="4" id="KW-0809">Transit peptide</keyword>
<keyword evidence="7" id="KW-1185">Reference proteome</keyword>
<evidence type="ECO:0000256" key="2">
    <source>
        <dbReference type="ARBA" id="ARBA00007626"/>
    </source>
</evidence>
<dbReference type="GeneID" id="113872242"/>
<feature type="repeat" description="PPR" evidence="6">
    <location>
        <begin position="127"/>
        <end position="161"/>
    </location>
</feature>
<name>A0A8B8ME75_ABRPR</name>
<keyword evidence="5" id="KW-0496">Mitochondrion</keyword>
<evidence type="ECO:0000313" key="8">
    <source>
        <dbReference type="RefSeq" id="XP_027365444.1"/>
    </source>
</evidence>
<dbReference type="PANTHER" id="PTHR45717">
    <property type="entry name" value="OS12G0527900 PROTEIN"/>
    <property type="match status" value="1"/>
</dbReference>
<keyword evidence="3" id="KW-0677">Repeat</keyword>
<reference evidence="8" key="2">
    <citation type="submission" date="2025-08" db="UniProtKB">
        <authorList>
            <consortium name="RefSeq"/>
        </authorList>
    </citation>
    <scope>IDENTIFICATION</scope>
    <source>
        <tissue evidence="8">Young leaves</tissue>
    </source>
</reference>
<organism evidence="7 8">
    <name type="scientific">Abrus precatorius</name>
    <name type="common">Indian licorice</name>
    <name type="synonym">Glycine abrus</name>
    <dbReference type="NCBI Taxonomy" id="3816"/>
    <lineage>
        <taxon>Eukaryota</taxon>
        <taxon>Viridiplantae</taxon>
        <taxon>Streptophyta</taxon>
        <taxon>Embryophyta</taxon>
        <taxon>Tracheophyta</taxon>
        <taxon>Spermatophyta</taxon>
        <taxon>Magnoliopsida</taxon>
        <taxon>eudicotyledons</taxon>
        <taxon>Gunneridae</taxon>
        <taxon>Pentapetalae</taxon>
        <taxon>rosids</taxon>
        <taxon>fabids</taxon>
        <taxon>Fabales</taxon>
        <taxon>Fabaceae</taxon>
        <taxon>Papilionoideae</taxon>
        <taxon>50 kb inversion clade</taxon>
        <taxon>NPAAA clade</taxon>
        <taxon>indigoferoid/millettioid clade</taxon>
        <taxon>Abreae</taxon>
        <taxon>Abrus</taxon>
    </lineage>
</organism>
<evidence type="ECO:0000256" key="3">
    <source>
        <dbReference type="ARBA" id="ARBA00022737"/>
    </source>
</evidence>
<evidence type="ECO:0000256" key="6">
    <source>
        <dbReference type="PROSITE-ProRule" id="PRU00708"/>
    </source>
</evidence>
<comment type="subcellular location">
    <subcellularLocation>
        <location evidence="1">Mitochondrion</location>
    </subcellularLocation>
</comment>
<reference evidence="7" key="1">
    <citation type="journal article" date="2019" name="Toxins">
        <title>Detection of Abrin-Like and Prepropulchellin-Like Toxin Genes and Transcripts Using Whole Genome Sequencing and Full-Length Transcript Sequencing of Abrus precatorius.</title>
        <authorList>
            <person name="Hovde B.T."/>
            <person name="Daligault H.E."/>
            <person name="Hanschen E.R."/>
            <person name="Kunde Y.A."/>
            <person name="Johnson M.B."/>
            <person name="Starkenburg S.R."/>
            <person name="Johnson S.L."/>
        </authorList>
    </citation>
    <scope>NUCLEOTIDE SEQUENCE [LARGE SCALE GENOMIC DNA]</scope>
</reference>
<dbReference type="InterPro" id="IPR002885">
    <property type="entry name" value="PPR_rpt"/>
</dbReference>
<dbReference type="AlphaFoldDB" id="A0A8B8ME75"/>
<evidence type="ECO:0000256" key="4">
    <source>
        <dbReference type="ARBA" id="ARBA00022946"/>
    </source>
</evidence>
<dbReference type="GO" id="GO:0003729">
    <property type="term" value="F:mRNA binding"/>
    <property type="evidence" value="ECO:0007669"/>
    <property type="project" value="UniProtKB-ARBA"/>
</dbReference>
<proteinExistence type="inferred from homology"/>
<dbReference type="Pfam" id="PF01535">
    <property type="entry name" value="PPR"/>
    <property type="match status" value="4"/>
</dbReference>
<comment type="similarity">
    <text evidence="2">Belongs to the PPR family. P subfamily.</text>
</comment>
<dbReference type="Gene3D" id="1.25.40.10">
    <property type="entry name" value="Tetratricopeptide repeat domain"/>
    <property type="match status" value="2"/>
</dbReference>
<dbReference type="NCBIfam" id="TIGR00756">
    <property type="entry name" value="PPR"/>
    <property type="match status" value="2"/>
</dbReference>
<gene>
    <name evidence="8" type="primary">LOC113872242</name>
</gene>
<dbReference type="InterPro" id="IPR011990">
    <property type="entry name" value="TPR-like_helical_dom_sf"/>
</dbReference>
<protein>
    <submittedName>
        <fullName evidence="8">Pentatricopeptide repeat-containing protein At1g02370, mitochondrial</fullName>
    </submittedName>
</protein>
<dbReference type="KEGG" id="aprc:113872242"/>
<evidence type="ECO:0000313" key="7">
    <source>
        <dbReference type="Proteomes" id="UP000694853"/>
    </source>
</evidence>
<evidence type="ECO:0000256" key="5">
    <source>
        <dbReference type="ARBA" id="ARBA00023128"/>
    </source>
</evidence>
<dbReference type="RefSeq" id="XP_027365444.1">
    <property type="nucleotide sequence ID" value="XM_027509643.1"/>
</dbReference>
<dbReference type="SUPFAM" id="SSF48452">
    <property type="entry name" value="TPR-like"/>
    <property type="match status" value="1"/>
</dbReference>
<accession>A0A8B8ME75</accession>
<evidence type="ECO:0000256" key="1">
    <source>
        <dbReference type="ARBA" id="ARBA00004173"/>
    </source>
</evidence>
<dbReference type="Proteomes" id="UP000694853">
    <property type="component" value="Unplaced"/>
</dbReference>
<dbReference type="GO" id="GO:0005739">
    <property type="term" value="C:mitochondrion"/>
    <property type="evidence" value="ECO:0007669"/>
    <property type="project" value="UniProtKB-SubCell"/>
</dbReference>